<feature type="transmembrane region" description="Helical" evidence="1">
    <location>
        <begin position="42"/>
        <end position="60"/>
    </location>
</feature>
<sequence>MYSSGKKTGPPLAADFRALFTPEHDRLTRFLDVTGKPLDIDFRRNIILVLLLLNVGIIYADLKQADRRDGSAFQMFIFIISYHFSCHQLLIMPITWIFYCSGVIKTVTTLSKELEKNISERGFERGEKLAKYRVLWIQLSRLTQGVGSSMGVTFGWHLLTCLMVQLFYIYYFLSEILRGNICSDISTVVVIATSFLYMECNVAYKATKMVGVDFQNMLQDLEAKYPANNPDADNEVCIGNTSSLNVSLVGMYVNAKGPS</sequence>
<evidence type="ECO:0008006" key="4">
    <source>
        <dbReference type="Google" id="ProtNLM"/>
    </source>
</evidence>
<comment type="caution">
    <text evidence="2">The sequence shown here is derived from an EMBL/GenBank/DDBJ whole genome shotgun (WGS) entry which is preliminary data.</text>
</comment>
<feature type="transmembrane region" description="Helical" evidence="1">
    <location>
        <begin position="72"/>
        <end position="99"/>
    </location>
</feature>
<accession>A0ABQ8SFS6</accession>
<name>A0ABQ8SFS6_PERAM</name>
<keyword evidence="1" id="KW-1133">Transmembrane helix</keyword>
<evidence type="ECO:0000313" key="2">
    <source>
        <dbReference type="EMBL" id="KAJ4432546.1"/>
    </source>
</evidence>
<evidence type="ECO:0000256" key="1">
    <source>
        <dbReference type="SAM" id="Phobius"/>
    </source>
</evidence>
<proteinExistence type="predicted"/>
<evidence type="ECO:0000313" key="3">
    <source>
        <dbReference type="Proteomes" id="UP001148838"/>
    </source>
</evidence>
<keyword evidence="1" id="KW-0812">Transmembrane</keyword>
<protein>
    <recommendedName>
        <fullName evidence="4">Gustatory receptor</fullName>
    </recommendedName>
</protein>
<feature type="transmembrane region" description="Helical" evidence="1">
    <location>
        <begin position="154"/>
        <end position="173"/>
    </location>
</feature>
<reference evidence="2 3" key="1">
    <citation type="journal article" date="2022" name="Allergy">
        <title>Genome assembly and annotation of Periplaneta americana reveal a comprehensive cockroach allergen profile.</title>
        <authorList>
            <person name="Wang L."/>
            <person name="Xiong Q."/>
            <person name="Saelim N."/>
            <person name="Wang L."/>
            <person name="Nong W."/>
            <person name="Wan A.T."/>
            <person name="Shi M."/>
            <person name="Liu X."/>
            <person name="Cao Q."/>
            <person name="Hui J.H.L."/>
            <person name="Sookrung N."/>
            <person name="Leung T.F."/>
            <person name="Tungtrongchitr A."/>
            <person name="Tsui S.K.W."/>
        </authorList>
    </citation>
    <scope>NUCLEOTIDE SEQUENCE [LARGE SCALE GENOMIC DNA]</scope>
    <source>
        <strain evidence="2">PWHHKU_190912</strain>
    </source>
</reference>
<dbReference type="EMBL" id="JAJSOF020000029">
    <property type="protein sequence ID" value="KAJ4432546.1"/>
    <property type="molecule type" value="Genomic_DNA"/>
</dbReference>
<keyword evidence="3" id="KW-1185">Reference proteome</keyword>
<organism evidence="2 3">
    <name type="scientific">Periplaneta americana</name>
    <name type="common">American cockroach</name>
    <name type="synonym">Blatta americana</name>
    <dbReference type="NCBI Taxonomy" id="6978"/>
    <lineage>
        <taxon>Eukaryota</taxon>
        <taxon>Metazoa</taxon>
        <taxon>Ecdysozoa</taxon>
        <taxon>Arthropoda</taxon>
        <taxon>Hexapoda</taxon>
        <taxon>Insecta</taxon>
        <taxon>Pterygota</taxon>
        <taxon>Neoptera</taxon>
        <taxon>Polyneoptera</taxon>
        <taxon>Dictyoptera</taxon>
        <taxon>Blattodea</taxon>
        <taxon>Blattoidea</taxon>
        <taxon>Blattidae</taxon>
        <taxon>Blattinae</taxon>
        <taxon>Periplaneta</taxon>
    </lineage>
</organism>
<dbReference type="Proteomes" id="UP001148838">
    <property type="component" value="Unassembled WGS sequence"/>
</dbReference>
<gene>
    <name evidence="2" type="ORF">ANN_21169</name>
</gene>
<keyword evidence="1" id="KW-0472">Membrane</keyword>